<dbReference type="RefSeq" id="WP_192748414.1">
    <property type="nucleotide sequence ID" value="NZ_JADBEM010000001.1"/>
</dbReference>
<keyword evidence="3" id="KW-1185">Reference proteome</keyword>
<reference evidence="2" key="1">
    <citation type="submission" date="2020-10" db="EMBL/GenBank/DDBJ databases">
        <title>Sequencing the genomes of 1000 actinobacteria strains.</title>
        <authorList>
            <person name="Klenk H.-P."/>
        </authorList>
    </citation>
    <scope>NUCLEOTIDE SEQUENCE</scope>
    <source>
        <strain evidence="2">DSM 45354</strain>
    </source>
</reference>
<proteinExistence type="predicted"/>
<dbReference type="AlphaFoldDB" id="A0A927MUQ1"/>
<comment type="caution">
    <text evidence="2">The sequence shown here is derived from an EMBL/GenBank/DDBJ whole genome shotgun (WGS) entry which is preliminary data.</text>
</comment>
<protein>
    <submittedName>
        <fullName evidence="2">Uncharacterized protein</fullName>
    </submittedName>
</protein>
<evidence type="ECO:0000313" key="2">
    <source>
        <dbReference type="EMBL" id="MBE1603655.1"/>
    </source>
</evidence>
<evidence type="ECO:0000313" key="3">
    <source>
        <dbReference type="Proteomes" id="UP000638648"/>
    </source>
</evidence>
<evidence type="ECO:0000256" key="1">
    <source>
        <dbReference type="SAM" id="MobiDB-lite"/>
    </source>
</evidence>
<accession>A0A927MUQ1</accession>
<dbReference type="EMBL" id="JADBEM010000001">
    <property type="protein sequence ID" value="MBE1603655.1"/>
    <property type="molecule type" value="Genomic_DNA"/>
</dbReference>
<name>A0A927MUQ1_9ACTN</name>
<sequence length="201" mass="20269">MGEVDVDAGESVSGLTGGATAPYWCRSWITTDRTKFWQTGQLTSLAATALSSRSVVKSSQISLCGLAYFGLTDGWTGSGVPLGVRAGVLGCAAASVHVKVRAVVAVGGESVDGEQGRRSVSGGHRDDGAGAPTGTRRWLYVSPLAPESAGSNVSLTTTGGSGAAVAGGAATAWPVRTGDVASRTTESEADIARRLIPRAST</sequence>
<dbReference type="Proteomes" id="UP000638648">
    <property type="component" value="Unassembled WGS sequence"/>
</dbReference>
<organism evidence="2 3">
    <name type="scientific">Actinopolymorpha pittospori</name>
    <dbReference type="NCBI Taxonomy" id="648752"/>
    <lineage>
        <taxon>Bacteria</taxon>
        <taxon>Bacillati</taxon>
        <taxon>Actinomycetota</taxon>
        <taxon>Actinomycetes</taxon>
        <taxon>Propionibacteriales</taxon>
        <taxon>Actinopolymorphaceae</taxon>
        <taxon>Actinopolymorpha</taxon>
    </lineage>
</organism>
<gene>
    <name evidence="2" type="ORF">HEB94_000503</name>
</gene>
<feature type="region of interest" description="Disordered" evidence="1">
    <location>
        <begin position="111"/>
        <end position="135"/>
    </location>
</feature>